<organism evidence="1 2">
    <name type="scientific">Onchocerca volvulus</name>
    <dbReference type="NCBI Taxonomy" id="6282"/>
    <lineage>
        <taxon>Eukaryota</taxon>
        <taxon>Metazoa</taxon>
        <taxon>Ecdysozoa</taxon>
        <taxon>Nematoda</taxon>
        <taxon>Chromadorea</taxon>
        <taxon>Rhabditida</taxon>
        <taxon>Spirurina</taxon>
        <taxon>Spiruromorpha</taxon>
        <taxon>Filarioidea</taxon>
        <taxon>Onchocercidae</taxon>
        <taxon>Onchocerca</taxon>
    </lineage>
</organism>
<reference evidence="2" key="1">
    <citation type="submission" date="2013-10" db="EMBL/GenBank/DDBJ databases">
        <title>Genome sequencing of Onchocerca volvulus.</title>
        <authorList>
            <person name="Cotton J."/>
            <person name="Tsai J."/>
            <person name="Stanley E."/>
            <person name="Tracey A."/>
            <person name="Holroyd N."/>
            <person name="Lustigman S."/>
            <person name="Berriman M."/>
        </authorList>
    </citation>
    <scope>NUCLEOTIDE SEQUENCE</scope>
</reference>
<dbReference type="EnsemblMetazoa" id="OVOC7031.1">
    <property type="protein sequence ID" value="OVOC7031.1"/>
    <property type="gene ID" value="WBGene00243840"/>
</dbReference>
<evidence type="ECO:0000313" key="2">
    <source>
        <dbReference type="Proteomes" id="UP000024404"/>
    </source>
</evidence>
<protein>
    <submittedName>
        <fullName evidence="1">Uncharacterized protein</fullName>
    </submittedName>
</protein>
<accession>A0A8R1TWW1</accession>
<dbReference type="Proteomes" id="UP000024404">
    <property type="component" value="Unassembled WGS sequence"/>
</dbReference>
<reference evidence="1" key="2">
    <citation type="submission" date="2022-06" db="UniProtKB">
        <authorList>
            <consortium name="EnsemblMetazoa"/>
        </authorList>
    </citation>
    <scope>IDENTIFICATION</scope>
</reference>
<dbReference type="AlphaFoldDB" id="A0A8R1TWW1"/>
<sequence>MRANSIYFSTMLVQLTCENKVLEKIGKVNMVHVTLYQIFKEADLKDSID</sequence>
<proteinExistence type="predicted"/>
<keyword evidence="2" id="KW-1185">Reference proteome</keyword>
<name>A0A8R1TWW1_ONCVO</name>
<dbReference type="EMBL" id="CMVM020000187">
    <property type="status" value="NOT_ANNOTATED_CDS"/>
    <property type="molecule type" value="Genomic_DNA"/>
</dbReference>
<evidence type="ECO:0000313" key="1">
    <source>
        <dbReference type="EnsemblMetazoa" id="OVOC7031.1"/>
    </source>
</evidence>